<evidence type="ECO:0000313" key="2">
    <source>
        <dbReference type="EMBL" id="KAJ7644851.1"/>
    </source>
</evidence>
<dbReference type="AlphaFoldDB" id="A0AAD7FYP8"/>
<sequence>MSVPMLRRRLCNKIPDGIPREPATAQHFRYKVRLGSRYSHYLNTSRSKDGIHLFLLPSPSSALKKRQHPLTSTMKFSIFFVATAVALASQVSAATIGGTTIAAAGTTGTTNVGNSPATGTKVFTTNTNTNTGTGTNTNVNTNTNVGEGTTGTVGIKTGTGTQPEGTQTTAGGTNTGAVDPLQTTSTPVGGTVNTQGTDTSTSTTSPGAPAETESDDVPPGTTPTSAPTSGLDDTNALSNNINGGRSLGVGMSAIGVGAGILASVLLA</sequence>
<dbReference type="EMBL" id="JARKIF010000003">
    <property type="protein sequence ID" value="KAJ7644851.1"/>
    <property type="molecule type" value="Genomic_DNA"/>
</dbReference>
<comment type="caution">
    <text evidence="2">The sequence shown here is derived from an EMBL/GenBank/DDBJ whole genome shotgun (WGS) entry which is preliminary data.</text>
</comment>
<organism evidence="2 3">
    <name type="scientific">Roridomyces roridus</name>
    <dbReference type="NCBI Taxonomy" id="1738132"/>
    <lineage>
        <taxon>Eukaryota</taxon>
        <taxon>Fungi</taxon>
        <taxon>Dikarya</taxon>
        <taxon>Basidiomycota</taxon>
        <taxon>Agaricomycotina</taxon>
        <taxon>Agaricomycetes</taxon>
        <taxon>Agaricomycetidae</taxon>
        <taxon>Agaricales</taxon>
        <taxon>Marasmiineae</taxon>
        <taxon>Mycenaceae</taxon>
        <taxon>Roridomyces</taxon>
    </lineage>
</organism>
<feature type="region of interest" description="Disordered" evidence="1">
    <location>
        <begin position="125"/>
        <end position="237"/>
    </location>
</feature>
<feature type="compositionally biased region" description="Low complexity" evidence="1">
    <location>
        <begin position="125"/>
        <end position="177"/>
    </location>
</feature>
<feature type="compositionally biased region" description="Low complexity" evidence="1">
    <location>
        <begin position="218"/>
        <end position="230"/>
    </location>
</feature>
<protein>
    <submittedName>
        <fullName evidence="2">Uncharacterized protein</fullName>
    </submittedName>
</protein>
<dbReference type="Proteomes" id="UP001221142">
    <property type="component" value="Unassembled WGS sequence"/>
</dbReference>
<proteinExistence type="predicted"/>
<accession>A0AAD7FYP8</accession>
<evidence type="ECO:0000313" key="3">
    <source>
        <dbReference type="Proteomes" id="UP001221142"/>
    </source>
</evidence>
<name>A0AAD7FYP8_9AGAR</name>
<reference evidence="2" key="1">
    <citation type="submission" date="2023-03" db="EMBL/GenBank/DDBJ databases">
        <title>Massive genome expansion in bonnet fungi (Mycena s.s.) driven by repeated elements and novel gene families across ecological guilds.</title>
        <authorList>
            <consortium name="Lawrence Berkeley National Laboratory"/>
            <person name="Harder C.B."/>
            <person name="Miyauchi S."/>
            <person name="Viragh M."/>
            <person name="Kuo A."/>
            <person name="Thoen E."/>
            <person name="Andreopoulos B."/>
            <person name="Lu D."/>
            <person name="Skrede I."/>
            <person name="Drula E."/>
            <person name="Henrissat B."/>
            <person name="Morin E."/>
            <person name="Kohler A."/>
            <person name="Barry K."/>
            <person name="LaButti K."/>
            <person name="Morin E."/>
            <person name="Salamov A."/>
            <person name="Lipzen A."/>
            <person name="Mereny Z."/>
            <person name="Hegedus B."/>
            <person name="Baldrian P."/>
            <person name="Stursova M."/>
            <person name="Weitz H."/>
            <person name="Taylor A."/>
            <person name="Grigoriev I.V."/>
            <person name="Nagy L.G."/>
            <person name="Martin F."/>
            <person name="Kauserud H."/>
        </authorList>
    </citation>
    <scope>NUCLEOTIDE SEQUENCE</scope>
    <source>
        <strain evidence="2">9284</strain>
    </source>
</reference>
<keyword evidence="3" id="KW-1185">Reference proteome</keyword>
<gene>
    <name evidence="2" type="ORF">FB45DRAFT_1053503</name>
</gene>
<evidence type="ECO:0000256" key="1">
    <source>
        <dbReference type="SAM" id="MobiDB-lite"/>
    </source>
</evidence>
<feature type="compositionally biased region" description="Low complexity" evidence="1">
    <location>
        <begin position="190"/>
        <end position="207"/>
    </location>
</feature>